<dbReference type="AlphaFoldDB" id="A0A383BS22"/>
<proteinExistence type="predicted"/>
<evidence type="ECO:0000313" key="1">
    <source>
        <dbReference type="EMBL" id="SVE22158.1"/>
    </source>
</evidence>
<sequence length="44" mass="5121">MNREEDTNSAKPDWFAPIDVLYKERTRATFRKPGLSEGDYTNSL</sequence>
<accession>A0A383BS22</accession>
<organism evidence="1">
    <name type="scientific">marine metagenome</name>
    <dbReference type="NCBI Taxonomy" id="408172"/>
    <lineage>
        <taxon>unclassified sequences</taxon>
        <taxon>metagenomes</taxon>
        <taxon>ecological metagenomes</taxon>
    </lineage>
</organism>
<gene>
    <name evidence="1" type="ORF">METZ01_LOCUS475012</name>
</gene>
<feature type="non-terminal residue" evidence="1">
    <location>
        <position position="44"/>
    </location>
</feature>
<dbReference type="EMBL" id="UINC01202384">
    <property type="protein sequence ID" value="SVE22158.1"/>
    <property type="molecule type" value="Genomic_DNA"/>
</dbReference>
<name>A0A383BS22_9ZZZZ</name>
<reference evidence="1" key="1">
    <citation type="submission" date="2018-05" db="EMBL/GenBank/DDBJ databases">
        <authorList>
            <person name="Lanie J.A."/>
            <person name="Ng W.-L."/>
            <person name="Kazmierczak K.M."/>
            <person name="Andrzejewski T.M."/>
            <person name="Davidsen T.M."/>
            <person name="Wayne K.J."/>
            <person name="Tettelin H."/>
            <person name="Glass J.I."/>
            <person name="Rusch D."/>
            <person name="Podicherti R."/>
            <person name="Tsui H.-C.T."/>
            <person name="Winkler M.E."/>
        </authorList>
    </citation>
    <scope>NUCLEOTIDE SEQUENCE</scope>
</reference>
<protein>
    <submittedName>
        <fullName evidence="1">Uncharacterized protein</fullName>
    </submittedName>
</protein>